<comment type="caution">
    <text evidence="3">The sequence shown here is derived from an EMBL/GenBank/DDBJ whole genome shotgun (WGS) entry which is preliminary data.</text>
</comment>
<reference evidence="3" key="1">
    <citation type="submission" date="2020-11" db="EMBL/GenBank/DDBJ databases">
        <authorList>
            <consortium name="DOE Joint Genome Institute"/>
            <person name="Ahrendt S."/>
            <person name="Riley R."/>
            <person name="Andreopoulos W."/>
            <person name="LaButti K."/>
            <person name="Pangilinan J."/>
            <person name="Ruiz-duenas F.J."/>
            <person name="Barrasa J.M."/>
            <person name="Sanchez-Garcia M."/>
            <person name="Camarero S."/>
            <person name="Miyauchi S."/>
            <person name="Serrano A."/>
            <person name="Linde D."/>
            <person name="Babiker R."/>
            <person name="Drula E."/>
            <person name="Ayuso-Fernandez I."/>
            <person name="Pacheco R."/>
            <person name="Padilla G."/>
            <person name="Ferreira P."/>
            <person name="Barriuso J."/>
            <person name="Kellner H."/>
            <person name="Castanera R."/>
            <person name="Alfaro M."/>
            <person name="Ramirez L."/>
            <person name="Pisabarro A.G."/>
            <person name="Kuo A."/>
            <person name="Tritt A."/>
            <person name="Lipzen A."/>
            <person name="He G."/>
            <person name="Yan M."/>
            <person name="Ng V."/>
            <person name="Cullen D."/>
            <person name="Martin F."/>
            <person name="Rosso M.-N."/>
            <person name="Henrissat B."/>
            <person name="Hibbett D."/>
            <person name="Martinez A.T."/>
            <person name="Grigoriev I.V."/>
        </authorList>
    </citation>
    <scope>NUCLEOTIDE SEQUENCE</scope>
    <source>
        <strain evidence="3">AH 44721</strain>
    </source>
</reference>
<feature type="region of interest" description="Disordered" evidence="1">
    <location>
        <begin position="319"/>
        <end position="340"/>
    </location>
</feature>
<name>A0A9P5NS10_GYMJU</name>
<gene>
    <name evidence="3" type="ORF">CPB84DRAFT_1844124</name>
</gene>
<dbReference type="AlphaFoldDB" id="A0A9P5NS10"/>
<feature type="transmembrane region" description="Helical" evidence="2">
    <location>
        <begin position="119"/>
        <end position="140"/>
    </location>
</feature>
<proteinExistence type="predicted"/>
<dbReference type="OrthoDB" id="3263674at2759"/>
<feature type="transmembrane region" description="Helical" evidence="2">
    <location>
        <begin position="80"/>
        <end position="99"/>
    </location>
</feature>
<evidence type="ECO:0000313" key="4">
    <source>
        <dbReference type="Proteomes" id="UP000724874"/>
    </source>
</evidence>
<feature type="region of interest" description="Disordered" evidence="1">
    <location>
        <begin position="412"/>
        <end position="433"/>
    </location>
</feature>
<feature type="transmembrane region" description="Helical" evidence="2">
    <location>
        <begin position="190"/>
        <end position="213"/>
    </location>
</feature>
<feature type="compositionally biased region" description="Polar residues" evidence="1">
    <location>
        <begin position="424"/>
        <end position="433"/>
    </location>
</feature>
<feature type="transmembrane region" description="Helical" evidence="2">
    <location>
        <begin position="41"/>
        <end position="60"/>
    </location>
</feature>
<keyword evidence="2" id="KW-0472">Membrane</keyword>
<evidence type="ECO:0000256" key="1">
    <source>
        <dbReference type="SAM" id="MobiDB-lite"/>
    </source>
</evidence>
<keyword evidence="2" id="KW-1133">Transmembrane helix</keyword>
<protein>
    <submittedName>
        <fullName evidence="3">Uncharacterized protein</fullName>
    </submittedName>
</protein>
<keyword evidence="2" id="KW-0812">Transmembrane</keyword>
<organism evidence="3 4">
    <name type="scientific">Gymnopilus junonius</name>
    <name type="common">Spectacular rustgill mushroom</name>
    <name type="synonym">Gymnopilus spectabilis subsp. junonius</name>
    <dbReference type="NCBI Taxonomy" id="109634"/>
    <lineage>
        <taxon>Eukaryota</taxon>
        <taxon>Fungi</taxon>
        <taxon>Dikarya</taxon>
        <taxon>Basidiomycota</taxon>
        <taxon>Agaricomycotina</taxon>
        <taxon>Agaricomycetes</taxon>
        <taxon>Agaricomycetidae</taxon>
        <taxon>Agaricales</taxon>
        <taxon>Agaricineae</taxon>
        <taxon>Hymenogastraceae</taxon>
        <taxon>Gymnopilus</taxon>
    </lineage>
</organism>
<evidence type="ECO:0000313" key="3">
    <source>
        <dbReference type="EMBL" id="KAF8907001.1"/>
    </source>
</evidence>
<dbReference type="EMBL" id="JADNYJ010000016">
    <property type="protein sequence ID" value="KAF8907001.1"/>
    <property type="molecule type" value="Genomic_DNA"/>
</dbReference>
<accession>A0A9P5NS10</accession>
<feature type="transmembrane region" description="Helical" evidence="2">
    <location>
        <begin position="254"/>
        <end position="280"/>
    </location>
</feature>
<feature type="compositionally biased region" description="Low complexity" evidence="1">
    <location>
        <begin position="499"/>
        <end position="513"/>
    </location>
</feature>
<keyword evidence="4" id="KW-1185">Reference proteome</keyword>
<dbReference type="Proteomes" id="UP000724874">
    <property type="component" value="Unassembled WGS sequence"/>
</dbReference>
<feature type="compositionally biased region" description="Basic and acidic residues" evidence="1">
    <location>
        <begin position="321"/>
        <end position="334"/>
    </location>
</feature>
<feature type="transmembrane region" description="Helical" evidence="2">
    <location>
        <begin position="219"/>
        <end position="242"/>
    </location>
</feature>
<feature type="region of interest" description="Disordered" evidence="1">
    <location>
        <begin position="492"/>
        <end position="514"/>
    </location>
</feature>
<evidence type="ECO:0000256" key="2">
    <source>
        <dbReference type="SAM" id="Phobius"/>
    </source>
</evidence>
<sequence length="610" mass="67249">MSGGSVVVVVEEAGPEAIDRTFRTAHHPLAENPLSSPHPSLLQLFLVIVAIGLSGAVIVFHTSTVFSTPSSIVYISNLPALSSSCLAVASFLLHLVLAARTPPPKVTNEDSRFLPYKQYIMFGLVALTTIPNALSCAALFHRRDADHNRLVNVVRLVCLLHGFLVEALGKNFEVYRMKPRRSRTMRLARATVIVAVVLQALLLGSGAVCLFVIDFDYDILWLLPSLMLWTQFALSIVVIFFRTSKASRPLKLNVVFYGVTAVASLCLAAAGVALLVWASYRLMTVLHQILLTRDRGRDDVEASPGSNMASPRAMDIVGESTDEHQENDIPRNLDGKAFNPDGENIEMAEILRKPERIYQPGRPAPTASLSSDHASAMFATDSSDAILGHDRRQPSTTLLTRLRRALFARPHRRARTRARHENAPTESVEANGSIQSLDCSNVESEYKDDTFDTESQDQASMYVFPPSSLSLCIFLSNESDTEAAHRLPVLEKHDPTWDPGSPSSTSPVASTPMSKDESDYVVNFDALKRQVDQASRAIVSRHVEESDRRYREELLARRTRTRTLMPMPIDTTKSRVVEKSSSWVKANRSKSLAVLPVVSESSSDCEGGLE</sequence>